<proteinExistence type="predicted"/>
<feature type="domain" description="ATP-grasp" evidence="5">
    <location>
        <begin position="293"/>
        <end position="521"/>
    </location>
</feature>
<reference evidence="6" key="1">
    <citation type="submission" date="2022-12" db="EMBL/GenBank/DDBJ databases">
        <authorList>
            <person name="Petersen C."/>
        </authorList>
    </citation>
    <scope>NUCLEOTIDE SEQUENCE</scope>
    <source>
        <strain evidence="6">IBT 21472</strain>
    </source>
</reference>
<evidence type="ECO:0000313" key="7">
    <source>
        <dbReference type="Proteomes" id="UP001147746"/>
    </source>
</evidence>
<evidence type="ECO:0000256" key="3">
    <source>
        <dbReference type="ARBA" id="ARBA00022840"/>
    </source>
</evidence>
<dbReference type="PANTHER" id="PTHR43585:SF2">
    <property type="entry name" value="ATP-GRASP ENZYME FSQD"/>
    <property type="match status" value="1"/>
</dbReference>
<dbReference type="Pfam" id="PF18130">
    <property type="entry name" value="ATPgrasp_N"/>
    <property type="match status" value="1"/>
</dbReference>
<protein>
    <submittedName>
        <fullName evidence="6">Glutathione synthetase ATP-binding domain-like protein</fullName>
    </submittedName>
</protein>
<dbReference type="GO" id="GO:0005524">
    <property type="term" value="F:ATP binding"/>
    <property type="evidence" value="ECO:0007669"/>
    <property type="project" value="UniProtKB-UniRule"/>
</dbReference>
<evidence type="ECO:0000256" key="1">
    <source>
        <dbReference type="ARBA" id="ARBA00022598"/>
    </source>
</evidence>
<dbReference type="Pfam" id="PF13535">
    <property type="entry name" value="ATP-grasp_4"/>
    <property type="match status" value="1"/>
</dbReference>
<dbReference type="AlphaFoldDB" id="A0A9W9PYR2"/>
<accession>A0A9W9PYR2</accession>
<dbReference type="Gene3D" id="3.40.50.20">
    <property type="match status" value="1"/>
</dbReference>
<keyword evidence="2 4" id="KW-0547">Nucleotide-binding</keyword>
<keyword evidence="7" id="KW-1185">Reference proteome</keyword>
<sequence length="634" mass="70960">MAIVSWRVKCSWDRLQPQHYHNETFSTVDLILKQDDSTLQRASAEDKPSVVCPNGTPLYYIVTGSGVLSSYDEVKVKAIISVGGGFPAREDIFEIRLRSIYHVQSIIRYESATFPYTPETLLNKERSLSEWLQNSPLALVLHDNLGSGGNISTRVELDLKARLCVPWMCSKAAHSTIVIVGGGETYDLERKLFTHRDPFEAAKALNMSLIILDEPGHGLQHIHLDYWDYSFIAMDMTQDEELPSRILDALKDTKLDGITTFSQRYITIAAKAAERLGLRTEPVAALEFAHDKHKMREALGTQFLKVDSYSQLQGIMLEKVEEEIRYPLIVKPCVGSHSFGVSKAVNRNELHRAVQKIEQSQTNNKGILIEPYVDGPEVDANFVLWEGELLFCEITDQTPCRGDASNASASEPFVETTILYPSGLTLAEQDMVKTRLYSDLIRLGFRSGLFHLEARVRNSATKYQNDAGIVDLVPVRDQNQAEAEVYLVEVNARRPPGYDVTYGTLMTHGVDYFGLQLLSAVGDESRIKALSIPFAVDSPQLWAALEYIPLLPHLVHVPRDFCDQVLKNLTSSHAKIILACCFWPDRVGCSVDGTILAASFIISSCFSRRHVMQAAREVQKVSQDVLMSFKDLSG</sequence>
<dbReference type="InterPro" id="IPR052032">
    <property type="entry name" value="ATP-dep_AA_Ligase"/>
</dbReference>
<reference evidence="6" key="2">
    <citation type="journal article" date="2023" name="IMA Fungus">
        <title>Comparative genomic study of the Penicillium genus elucidates a diverse pangenome and 15 lateral gene transfer events.</title>
        <authorList>
            <person name="Petersen C."/>
            <person name="Sorensen T."/>
            <person name="Nielsen M.R."/>
            <person name="Sondergaard T.E."/>
            <person name="Sorensen J.L."/>
            <person name="Fitzpatrick D.A."/>
            <person name="Frisvad J.C."/>
            <person name="Nielsen K.L."/>
        </authorList>
    </citation>
    <scope>NUCLEOTIDE SEQUENCE</scope>
    <source>
        <strain evidence="6">IBT 21472</strain>
    </source>
</reference>
<evidence type="ECO:0000256" key="2">
    <source>
        <dbReference type="ARBA" id="ARBA00022741"/>
    </source>
</evidence>
<organism evidence="6 7">
    <name type="scientific">Penicillium atrosanguineum</name>
    <dbReference type="NCBI Taxonomy" id="1132637"/>
    <lineage>
        <taxon>Eukaryota</taxon>
        <taxon>Fungi</taxon>
        <taxon>Dikarya</taxon>
        <taxon>Ascomycota</taxon>
        <taxon>Pezizomycotina</taxon>
        <taxon>Eurotiomycetes</taxon>
        <taxon>Eurotiomycetidae</taxon>
        <taxon>Eurotiales</taxon>
        <taxon>Aspergillaceae</taxon>
        <taxon>Penicillium</taxon>
    </lineage>
</organism>
<keyword evidence="3 4" id="KW-0067">ATP-binding</keyword>
<dbReference type="GO" id="GO:0046872">
    <property type="term" value="F:metal ion binding"/>
    <property type="evidence" value="ECO:0007669"/>
    <property type="project" value="InterPro"/>
</dbReference>
<dbReference type="EMBL" id="JAPZBO010000004">
    <property type="protein sequence ID" value="KAJ5318427.1"/>
    <property type="molecule type" value="Genomic_DNA"/>
</dbReference>
<dbReference type="GO" id="GO:0016874">
    <property type="term" value="F:ligase activity"/>
    <property type="evidence" value="ECO:0007669"/>
    <property type="project" value="UniProtKB-KW"/>
</dbReference>
<dbReference type="Gene3D" id="3.30.470.20">
    <property type="entry name" value="ATP-grasp fold, B domain"/>
    <property type="match status" value="1"/>
</dbReference>
<name>A0A9W9PYR2_9EURO</name>
<comment type="caution">
    <text evidence="6">The sequence shown here is derived from an EMBL/GenBank/DDBJ whole genome shotgun (WGS) entry which is preliminary data.</text>
</comment>
<dbReference type="Proteomes" id="UP001147746">
    <property type="component" value="Unassembled WGS sequence"/>
</dbReference>
<evidence type="ECO:0000313" key="6">
    <source>
        <dbReference type="EMBL" id="KAJ5318427.1"/>
    </source>
</evidence>
<evidence type="ECO:0000259" key="5">
    <source>
        <dbReference type="PROSITE" id="PS50975"/>
    </source>
</evidence>
<dbReference type="InterPro" id="IPR041472">
    <property type="entry name" value="BL00235/CARNS1_N"/>
</dbReference>
<evidence type="ECO:0000256" key="4">
    <source>
        <dbReference type="PROSITE-ProRule" id="PRU00409"/>
    </source>
</evidence>
<dbReference type="PROSITE" id="PS50975">
    <property type="entry name" value="ATP_GRASP"/>
    <property type="match status" value="1"/>
</dbReference>
<dbReference type="InterPro" id="IPR011761">
    <property type="entry name" value="ATP-grasp"/>
</dbReference>
<gene>
    <name evidence="6" type="ORF">N7476_004847</name>
</gene>
<keyword evidence="1" id="KW-0436">Ligase</keyword>
<dbReference type="PANTHER" id="PTHR43585">
    <property type="entry name" value="FUMIPYRROLE BIOSYNTHESIS PROTEIN C"/>
    <property type="match status" value="1"/>
</dbReference>
<dbReference type="SUPFAM" id="SSF56059">
    <property type="entry name" value="Glutathione synthetase ATP-binding domain-like"/>
    <property type="match status" value="1"/>
</dbReference>